<name>A0A2S0UK88_9RHOB</name>
<evidence type="ECO:0000313" key="3">
    <source>
        <dbReference type="Proteomes" id="UP000244496"/>
    </source>
</evidence>
<dbReference type="Pfam" id="PF03797">
    <property type="entry name" value="Autotransporter"/>
    <property type="match status" value="1"/>
</dbReference>
<dbReference type="AlphaFoldDB" id="A0A2S0UK88"/>
<keyword evidence="3" id="KW-1185">Reference proteome</keyword>
<gene>
    <name evidence="2" type="ORF">HYN69_06640</name>
</gene>
<proteinExistence type="predicted"/>
<reference evidence="2 3" key="1">
    <citation type="submission" date="2018-04" db="EMBL/GenBank/DDBJ databases">
        <title>Genome sequencing of Gemmobacter.</title>
        <authorList>
            <person name="Yi H."/>
            <person name="Baek M.-G."/>
        </authorList>
    </citation>
    <scope>NUCLEOTIDE SEQUENCE [LARGE SCALE GENOMIC DNA]</scope>
    <source>
        <strain evidence="2 3">HYN0069</strain>
    </source>
</reference>
<accession>A0A2S0UK88</accession>
<dbReference type="Proteomes" id="UP000244496">
    <property type="component" value="Chromosome"/>
</dbReference>
<organism evidence="2 3">
    <name type="scientific">Paragemmobacter aquarius</name>
    <dbReference type="NCBI Taxonomy" id="2169400"/>
    <lineage>
        <taxon>Bacteria</taxon>
        <taxon>Pseudomonadati</taxon>
        <taxon>Pseudomonadota</taxon>
        <taxon>Alphaproteobacteria</taxon>
        <taxon>Rhodobacterales</taxon>
        <taxon>Paracoccaceae</taxon>
        <taxon>Paragemmobacter</taxon>
    </lineage>
</organism>
<dbReference type="KEGG" id="geh:HYN69_06640"/>
<feature type="domain" description="Autotransporter" evidence="1">
    <location>
        <begin position="980"/>
        <end position="1259"/>
    </location>
</feature>
<dbReference type="PROSITE" id="PS51208">
    <property type="entry name" value="AUTOTRANSPORTER"/>
    <property type="match status" value="1"/>
</dbReference>
<dbReference type="Gene3D" id="2.40.128.130">
    <property type="entry name" value="Autotransporter beta-domain"/>
    <property type="match status" value="1"/>
</dbReference>
<sequence length="1259" mass="128414">MHAGLHAGPKPLVRSGPVGSRNLLNGPLTMKTITHAQRSDVRGIGAVGRSGTLSALLLGSVCAVSLVAGMSRAAYADQPCVVTGAAQDCSGDLSFGLLIDPGVSALTIHDVTSDIGSVGGVTGLRFDHGGALTVTSNTGAFKTVGQGDDLNAIHLSGFGADASVTLTQTGDVESDDASAVLATATSDVTVTMTGDATGKTDAIKAQSFTDGDVKVDLTGDALSHEGSAIYATAQGSVDVTVTGNVTGKTDAIKAQSFTAGNVTVDLTGDALSYEGSGVYATAQGAVDVTVDGDVTSKLAAITASNFADTGENVSVTTGEGSTLTSWNEAGIVVSSAYGAVSVDSKSNITANKDGINAISSGSLSDGSVTVTQSGDIRSDNGKGIYASSTYHAATVTSTGDIQSNQTGIYVKTTGRDDANADATVNQTGDITSDNGNGIYAESIYHGVDVVSSGAIVAEDDAIFARTTGDDDLTSTLSVKQTGALTSYDAAGVKAVSANKSIVVDVAGSIDAKLAGIDAQSTGNDSQSTVDVTHSGGRISSFDSYGIIAKSSATSVTVTNTSDIISKLDGINATMTGNGDPGKSVTVSQTGDIETYSGYGIYATATEAGVSITNSGDIQSKQGGIYGYATGNEDGASVTIVNTGDIKTFDGKAIYGKSSSRTVSVTQNAGTLDGNGTSEYGIYAEALTETASATVNLGGEIKDMTKVAVYLRGVEGTTLTNRGIISAGVDQLAVQTAGYNGTLVDNYGTISGSVTFSTGESTFNNHEDAVFNVIDAAFDQGGFLNNDGILAPGTLGSDFDIREAHINGRIVQSDTGVMLIDVNATEADKIVVSNNVELDGGLQLNFSEFGDERSIEVLTSYWLDVRNLSLLNTAVDASIRYDNDRNVVLDYVGLNFGASVLSDTTRPVGDSLTAAFDAGSIQMTNLFLSLANIADDAEYQLALDQLTPTIMMAQTEQSQNSAIGFADSLMSCPSDAGAVFAIGQTSCFWGRGSRLTASQTEFGAEKAYDAVDTNQQIGGQFGVTDKLFLGVSFGSTSTELDAGALGNSTQSGTDVGVALKYVDDAWLFAAALSMGNATVDTTRNVLIGDVEETLTSARDISSKNLRLRAAASLGLSETSYLKSILDVNVTQVSSGAATETGGMSALSYAAGDAMIYSVAPSYELGTKVAMGSDVVANPFVRLGVYSQFGSSQDVTGNFALSDAADGSFTTGAEARTLRGTLAVGVNLVKGDFGSLNLLYSRQVGDGVDMDMMSVKGTIRF</sequence>
<dbReference type="SUPFAM" id="SSF103515">
    <property type="entry name" value="Autotransporter"/>
    <property type="match status" value="1"/>
</dbReference>
<evidence type="ECO:0000313" key="2">
    <source>
        <dbReference type="EMBL" id="AWB48229.1"/>
    </source>
</evidence>
<dbReference type="SMART" id="SM00869">
    <property type="entry name" value="Autotransporter"/>
    <property type="match status" value="1"/>
</dbReference>
<evidence type="ECO:0000259" key="1">
    <source>
        <dbReference type="PROSITE" id="PS51208"/>
    </source>
</evidence>
<dbReference type="EMBL" id="CP028918">
    <property type="protein sequence ID" value="AWB48229.1"/>
    <property type="molecule type" value="Genomic_DNA"/>
</dbReference>
<dbReference type="InterPro" id="IPR005546">
    <property type="entry name" value="Autotransporte_beta"/>
</dbReference>
<protein>
    <recommendedName>
        <fullName evidence="1">Autotransporter domain-containing protein</fullName>
    </recommendedName>
</protein>
<dbReference type="InterPro" id="IPR036709">
    <property type="entry name" value="Autotransporte_beta_dom_sf"/>
</dbReference>